<evidence type="ECO:0000256" key="2">
    <source>
        <dbReference type="ARBA" id="ARBA00022692"/>
    </source>
</evidence>
<evidence type="ECO:0000256" key="5">
    <source>
        <dbReference type="SAM" id="MobiDB-lite"/>
    </source>
</evidence>
<dbReference type="InterPro" id="IPR000620">
    <property type="entry name" value="EamA_dom"/>
</dbReference>
<feature type="transmembrane region" description="Helical" evidence="6">
    <location>
        <begin position="170"/>
        <end position="191"/>
    </location>
</feature>
<dbReference type="SUPFAM" id="SSF103481">
    <property type="entry name" value="Multidrug resistance efflux transporter EmrE"/>
    <property type="match status" value="2"/>
</dbReference>
<evidence type="ECO:0000256" key="3">
    <source>
        <dbReference type="ARBA" id="ARBA00022989"/>
    </source>
</evidence>
<gene>
    <name evidence="8" type="ORF">CDCA_CDCA11G3260</name>
</gene>
<evidence type="ECO:0000313" key="8">
    <source>
        <dbReference type="EMBL" id="KAK4537235.1"/>
    </source>
</evidence>
<feature type="transmembrane region" description="Helical" evidence="6">
    <location>
        <begin position="267"/>
        <end position="286"/>
    </location>
</feature>
<keyword evidence="9" id="KW-1185">Reference proteome</keyword>
<evidence type="ECO:0000259" key="7">
    <source>
        <dbReference type="Pfam" id="PF00892"/>
    </source>
</evidence>
<feature type="domain" description="EamA" evidence="7">
    <location>
        <begin position="200"/>
        <end position="340"/>
    </location>
</feature>
<feature type="transmembrane region" description="Helical" evidence="6">
    <location>
        <begin position="292"/>
        <end position="311"/>
    </location>
</feature>
<keyword evidence="4 6" id="KW-0472">Membrane</keyword>
<dbReference type="PANTHER" id="PTHR23051">
    <property type="entry name" value="SOLUTE CARRIER FAMILY 35, MEMBER F5"/>
    <property type="match status" value="1"/>
</dbReference>
<dbReference type="GO" id="GO:0016020">
    <property type="term" value="C:membrane"/>
    <property type="evidence" value="ECO:0007669"/>
    <property type="project" value="UniProtKB-SubCell"/>
</dbReference>
<reference evidence="8 9" key="1">
    <citation type="submission" date="2022-07" db="EMBL/GenBank/DDBJ databases">
        <title>Genome-wide signatures of adaptation to extreme environments.</title>
        <authorList>
            <person name="Cho C.H."/>
            <person name="Yoon H.S."/>
        </authorList>
    </citation>
    <scope>NUCLEOTIDE SEQUENCE [LARGE SCALE GENOMIC DNA]</scope>
    <source>
        <strain evidence="8 9">DBV 063 E5</strain>
    </source>
</reference>
<dbReference type="AlphaFoldDB" id="A0AAV9IYR5"/>
<dbReference type="Proteomes" id="UP001301350">
    <property type="component" value="Unassembled WGS sequence"/>
</dbReference>
<dbReference type="EMBL" id="JANCYW010000011">
    <property type="protein sequence ID" value="KAK4537235.1"/>
    <property type="molecule type" value="Genomic_DNA"/>
</dbReference>
<comment type="subcellular location">
    <subcellularLocation>
        <location evidence="1">Membrane</location>
        <topology evidence="1">Multi-pass membrane protein</topology>
    </subcellularLocation>
</comment>
<feature type="transmembrane region" description="Helical" evidence="6">
    <location>
        <begin position="230"/>
        <end position="255"/>
    </location>
</feature>
<protein>
    <recommendedName>
        <fullName evidence="7">EamA domain-containing protein</fullName>
    </recommendedName>
</protein>
<feature type="transmembrane region" description="Helical" evidence="6">
    <location>
        <begin position="39"/>
        <end position="57"/>
    </location>
</feature>
<comment type="caution">
    <text evidence="8">The sequence shown here is derived from an EMBL/GenBank/DDBJ whole genome shotgun (WGS) entry which is preliminary data.</text>
</comment>
<feature type="region of interest" description="Disordered" evidence="5">
    <location>
        <begin position="72"/>
        <end position="91"/>
    </location>
</feature>
<organism evidence="8 9">
    <name type="scientific">Cyanidium caldarium</name>
    <name type="common">Red alga</name>
    <dbReference type="NCBI Taxonomy" id="2771"/>
    <lineage>
        <taxon>Eukaryota</taxon>
        <taxon>Rhodophyta</taxon>
        <taxon>Bangiophyceae</taxon>
        <taxon>Cyanidiales</taxon>
        <taxon>Cyanidiaceae</taxon>
        <taxon>Cyanidium</taxon>
    </lineage>
</organism>
<dbReference type="InterPro" id="IPR037185">
    <property type="entry name" value="EmrE-like"/>
</dbReference>
<evidence type="ECO:0000256" key="1">
    <source>
        <dbReference type="ARBA" id="ARBA00004141"/>
    </source>
</evidence>
<evidence type="ECO:0000256" key="4">
    <source>
        <dbReference type="ARBA" id="ARBA00023136"/>
    </source>
</evidence>
<proteinExistence type="predicted"/>
<sequence length="402" mass="42073">MTRARVLGIVLVVAVAFIWVASSELMQFIFGDNHYDKPYLLTSVSQSLFVLYLLPAASRRCRERLTGGALASAEPAATHPPPSDKGSAAALAEGAVPTTPPGRGAAAVTSVPNARRAALYIAPLWFASNYSFNLSLTWTSVASSSSLSALSCLFALIVGALVGVELFTRIKLAAVLCTIGGAVLISTMDALRRGTNTFAGDALCVGSALLYALQTALIKSMLGADELADTMAFLGWLGVFSMLLSWPGLLILQLTSLEIFQLPDNRTAALIVLNGLIGTVLSDYLWARSVLLTSPLIASLALSLTIPLSALADMLFRHARFTWQYALGLFAMTAGFILASSPGHTESSELAERSVALPDGAPASDASCHNGSPELVGATLSRADASSTVRDGYGRCVGTAQV</sequence>
<name>A0AAV9IYR5_CYACA</name>
<evidence type="ECO:0000256" key="6">
    <source>
        <dbReference type="SAM" id="Phobius"/>
    </source>
</evidence>
<keyword evidence="2 6" id="KW-0812">Transmembrane</keyword>
<keyword evidence="3 6" id="KW-1133">Transmembrane helix</keyword>
<feature type="transmembrane region" description="Helical" evidence="6">
    <location>
        <begin position="147"/>
        <end position="164"/>
    </location>
</feature>
<accession>A0AAV9IYR5</accession>
<feature type="transmembrane region" description="Helical" evidence="6">
    <location>
        <begin position="198"/>
        <end position="218"/>
    </location>
</feature>
<evidence type="ECO:0000313" key="9">
    <source>
        <dbReference type="Proteomes" id="UP001301350"/>
    </source>
</evidence>
<dbReference type="PANTHER" id="PTHR23051:SF0">
    <property type="entry name" value="SOLUTE CARRIER FAMILY 35 MEMBER F5"/>
    <property type="match status" value="1"/>
</dbReference>
<dbReference type="Pfam" id="PF00892">
    <property type="entry name" value="EamA"/>
    <property type="match status" value="1"/>
</dbReference>